<feature type="domain" description="Predicted membrane protein YciQ-like C-terminal" evidence="4">
    <location>
        <begin position="289"/>
        <end position="534"/>
    </location>
</feature>
<gene>
    <name evidence="5" type="ORF">MESINF_0080</name>
</gene>
<dbReference type="Pfam" id="PF09972">
    <property type="entry name" value="DUF2207"/>
    <property type="match status" value="1"/>
</dbReference>
<dbReference type="InterPro" id="IPR048389">
    <property type="entry name" value="YciQ-like_C"/>
</dbReference>
<dbReference type="Pfam" id="PF20990">
    <property type="entry name" value="DUF2207_C"/>
    <property type="match status" value="1"/>
</dbReference>
<name>A0A7Z7LCT8_9BACT</name>
<keyword evidence="2" id="KW-0812">Transmembrane</keyword>
<dbReference type="AlphaFoldDB" id="A0A7Z7LCT8"/>
<protein>
    <recommendedName>
        <fullName evidence="7">DUF2207 domain-containing protein</fullName>
    </recommendedName>
</protein>
<sequence>MKKIVLRLIIGVIIGVISWGVVSLILSEGLGESFSSITEIENVKVLMEIDKDGLLTVTETIDYRFKKPYRGIYRELPADRAGSLYSEIEVTATGKEIKYIERMGGASSRSIRLWFVPYNSSSVEPSVGEDRVTVTYRYTVRRAVEIGTDVAQIFRKIWGEDTASWVKSVNATITFPEDMQITNFYTHPAVVVTRSGNVFELEMKNVPPKSYVEFRAVVPLQATSTMKQVNLATGGAFDSKFLESAERKDSLLRIVSQWVVPIAVVLLTPFVLLIAFRKYGREHEVGYFGEYERELPTDDAADVVNAAVKNMAGVVDNDGIGSAMMELYRKNYIDFERGKGDKVDGIIIKSRDSSALRPTEAAFLKFLDKYDENDLFDFSDVKKKATKSQSKARAFTSDLGVYKDKVNNTVKSKGLLDTRGNSIAKGYSTLMLLLSILMLIVHSNPAISHLRLFSLVFYGVLWTTSFVVFMMPRDVFGRWTPEGRVFYLKWMGFKKYLEDYSLLNEKPPESIILWEEYLVYATALGIADTVRKNLNRIVPEDIWRDQSSHPLIYYPVTAYAINSFNTLTTSVRAASSSGSGGGGFGGGGSGGGGGGGGTGGF</sequence>
<feature type="transmembrane region" description="Helical" evidence="2">
    <location>
        <begin position="422"/>
        <end position="440"/>
    </location>
</feature>
<feature type="transmembrane region" description="Helical" evidence="2">
    <location>
        <begin position="258"/>
        <end position="276"/>
    </location>
</feature>
<dbReference type="Proteomes" id="UP000250796">
    <property type="component" value="Chromosome MESINF"/>
</dbReference>
<feature type="domain" description="DUF2207" evidence="3">
    <location>
        <begin position="39"/>
        <end position="217"/>
    </location>
</feature>
<evidence type="ECO:0000313" key="5">
    <source>
        <dbReference type="EMBL" id="SSC11529.1"/>
    </source>
</evidence>
<keyword evidence="2" id="KW-0472">Membrane</keyword>
<accession>A0A7Z7LCT8</accession>
<dbReference type="InterPro" id="IPR018702">
    <property type="entry name" value="DUF2207"/>
</dbReference>
<evidence type="ECO:0000259" key="4">
    <source>
        <dbReference type="Pfam" id="PF20990"/>
    </source>
</evidence>
<dbReference type="EMBL" id="LS974202">
    <property type="protein sequence ID" value="SSC11529.1"/>
    <property type="molecule type" value="Genomic_DNA"/>
</dbReference>
<evidence type="ECO:0008006" key="7">
    <source>
        <dbReference type="Google" id="ProtNLM"/>
    </source>
</evidence>
<organism evidence="5 6">
    <name type="scientific">Mesotoga infera</name>
    <dbReference type="NCBI Taxonomy" id="1236046"/>
    <lineage>
        <taxon>Bacteria</taxon>
        <taxon>Thermotogati</taxon>
        <taxon>Thermotogota</taxon>
        <taxon>Thermotogae</taxon>
        <taxon>Kosmotogales</taxon>
        <taxon>Kosmotogaceae</taxon>
        <taxon>Mesotoga</taxon>
    </lineage>
</organism>
<feature type="transmembrane region" description="Helical" evidence="2">
    <location>
        <begin position="5"/>
        <end position="26"/>
    </location>
</feature>
<proteinExistence type="predicted"/>
<keyword evidence="6" id="KW-1185">Reference proteome</keyword>
<feature type="region of interest" description="Disordered" evidence="1">
    <location>
        <begin position="582"/>
        <end position="601"/>
    </location>
</feature>
<feature type="transmembrane region" description="Helical" evidence="2">
    <location>
        <begin position="452"/>
        <end position="471"/>
    </location>
</feature>
<evidence type="ECO:0000313" key="6">
    <source>
        <dbReference type="Proteomes" id="UP000250796"/>
    </source>
</evidence>
<keyword evidence="2" id="KW-1133">Transmembrane helix</keyword>
<evidence type="ECO:0000259" key="3">
    <source>
        <dbReference type="Pfam" id="PF09972"/>
    </source>
</evidence>
<evidence type="ECO:0000256" key="1">
    <source>
        <dbReference type="SAM" id="MobiDB-lite"/>
    </source>
</evidence>
<reference evidence="5 6" key="1">
    <citation type="submission" date="2017-01" db="EMBL/GenBank/DDBJ databases">
        <authorList>
            <person name="Erauso G."/>
        </authorList>
    </citation>
    <scope>NUCLEOTIDE SEQUENCE [LARGE SCALE GENOMIC DNA]</scope>
    <source>
        <strain evidence="5">MESINF1</strain>
    </source>
</reference>
<dbReference type="RefSeq" id="WP_169697988.1">
    <property type="nucleotide sequence ID" value="NZ_LS974202.1"/>
</dbReference>
<evidence type="ECO:0000256" key="2">
    <source>
        <dbReference type="SAM" id="Phobius"/>
    </source>
</evidence>
<dbReference type="KEGG" id="minf:MESINF_0080"/>